<protein>
    <submittedName>
        <fullName evidence="1">Uncharacterized protein</fullName>
    </submittedName>
</protein>
<dbReference type="Proteomes" id="UP000566985">
    <property type="component" value="Unassembled WGS sequence"/>
</dbReference>
<name>A0A7Y6NH02_9GAMM</name>
<gene>
    <name evidence="1" type="ORF">HU668_18205</name>
</gene>
<evidence type="ECO:0000313" key="1">
    <source>
        <dbReference type="EMBL" id="NUY98392.1"/>
    </source>
</evidence>
<accession>A0A7Y6NH02</accession>
<comment type="caution">
    <text evidence="1">The sequence shown here is derived from an EMBL/GenBank/DDBJ whole genome shotgun (WGS) entry which is preliminary data.</text>
</comment>
<dbReference type="RefSeq" id="WP_069729513.1">
    <property type="nucleotide sequence ID" value="NZ_JABWPE010000025.1"/>
</dbReference>
<proteinExistence type="predicted"/>
<dbReference type="EMBL" id="JABWPM010000025">
    <property type="protein sequence ID" value="NUY98392.1"/>
    <property type="molecule type" value="Genomic_DNA"/>
</dbReference>
<dbReference type="GeneID" id="57346985"/>
<organism evidence="1 2">
    <name type="scientific">Pantoea brenneri</name>
    <dbReference type="NCBI Taxonomy" id="472694"/>
    <lineage>
        <taxon>Bacteria</taxon>
        <taxon>Pseudomonadati</taxon>
        <taxon>Pseudomonadota</taxon>
        <taxon>Gammaproteobacteria</taxon>
        <taxon>Enterobacterales</taxon>
        <taxon>Erwiniaceae</taxon>
        <taxon>Pantoea</taxon>
    </lineage>
</organism>
<reference evidence="1 2" key="1">
    <citation type="submission" date="2020-05" db="EMBL/GenBank/DDBJ databases">
        <title>Whole Genome Sequences of Enterobacteriales Associated with the International Space Station.</title>
        <authorList>
            <person name="Bharadwaj A."/>
            <person name="Daudu R."/>
            <person name="Singh N."/>
            <person name="Wood J."/>
            <person name="Debieu M."/>
            <person name="Mason C."/>
            <person name="Wang C."/>
            <person name="Venkateswaran K."/>
        </authorList>
    </citation>
    <scope>NUCLEOTIDE SEQUENCE [LARGE SCALE GENOMIC DNA]</scope>
    <source>
        <strain evidence="1 2">IF5SW-B1</strain>
    </source>
</reference>
<evidence type="ECO:0000313" key="2">
    <source>
        <dbReference type="Proteomes" id="UP000566985"/>
    </source>
</evidence>
<dbReference type="AlphaFoldDB" id="A0A7Y6NH02"/>
<sequence length="153" mass="15601">MSDMGIFNNGYGSMANYGATQNGGLDLSVFNTGQPAGAAGLGLGQAGGAADSGLFSMSSMFGGKDAGGAQSTGWVTGGLGALQGIGNLYLGMQSYGLAKQQFAAQQQAYKTNLANSVNSYNTALEDKIRGRTSDYAGKEQDVQNYLASHKATT</sequence>